<comment type="caution">
    <text evidence="1">The sequence shown here is derived from an EMBL/GenBank/DDBJ whole genome shotgun (WGS) entry which is preliminary data.</text>
</comment>
<proteinExistence type="predicted"/>
<organism evidence="1 2">
    <name type="scientific">Caedimonas varicaedens</name>
    <dbReference type="NCBI Taxonomy" id="1629334"/>
    <lineage>
        <taxon>Bacteria</taxon>
        <taxon>Pseudomonadati</taxon>
        <taxon>Pseudomonadota</taxon>
        <taxon>Alphaproteobacteria</taxon>
        <taxon>Holosporales</taxon>
        <taxon>Caedimonadaceae</taxon>
        <taxon>Caedimonas</taxon>
    </lineage>
</organism>
<evidence type="ECO:0000313" key="1">
    <source>
        <dbReference type="EMBL" id="GAO97664.1"/>
    </source>
</evidence>
<gene>
    <name evidence="1" type="ORF">Cva_00300</name>
</gene>
<protein>
    <submittedName>
        <fullName evidence="1">Uncharacterized protein</fullName>
    </submittedName>
</protein>
<accession>A0A0K8MCP4</accession>
<dbReference type="Proteomes" id="UP000036771">
    <property type="component" value="Unassembled WGS sequence"/>
</dbReference>
<dbReference type="STRING" id="1629334.Cva_00300"/>
<name>A0A0K8MCP4_9PROT</name>
<dbReference type="EMBL" id="BBVC01000013">
    <property type="protein sequence ID" value="GAO97664.1"/>
    <property type="molecule type" value="Genomic_DNA"/>
</dbReference>
<dbReference type="AlphaFoldDB" id="A0A0K8MCP4"/>
<reference evidence="1 2" key="1">
    <citation type="submission" date="2015-03" db="EMBL/GenBank/DDBJ databases">
        <title>Caedibacter varicaedens, whole genome shotgun sequence.</title>
        <authorList>
            <person name="Suzuki H."/>
            <person name="Dapper A.L."/>
            <person name="Gibson A.K."/>
            <person name="Jackson C."/>
            <person name="Lee H."/>
            <person name="Pejaver V.R."/>
            <person name="Doak T."/>
            <person name="Lynch M."/>
        </authorList>
    </citation>
    <scope>NUCLEOTIDE SEQUENCE [LARGE SCALE GENOMIC DNA]</scope>
</reference>
<keyword evidence="2" id="KW-1185">Reference proteome</keyword>
<evidence type="ECO:0000313" key="2">
    <source>
        <dbReference type="Proteomes" id="UP000036771"/>
    </source>
</evidence>
<sequence length="47" mass="5687">MKKLKAFLKQLFRGWKRRTKAPEITNVKYYEAAAPKKKLRKDKGHRQ</sequence>